<keyword evidence="2" id="KW-0575">Peroxidase</keyword>
<dbReference type="EMBL" id="QKRW01000105">
    <property type="protein sequence ID" value="RAL58070.1"/>
    <property type="molecule type" value="Genomic_DNA"/>
</dbReference>
<evidence type="ECO:0000256" key="4">
    <source>
        <dbReference type="ARBA" id="ARBA00022723"/>
    </source>
</evidence>
<keyword evidence="5" id="KW-0560">Oxidoreductase</keyword>
<reference evidence="10 11" key="1">
    <citation type="submission" date="2018-06" db="EMBL/GenBank/DDBJ databases">
        <title>Genome Sequence of the Brown Rot Fungal Pathogen Monilinia fructigena.</title>
        <authorList>
            <person name="Landi L."/>
            <person name="De Miccolis Angelini R.M."/>
            <person name="Pollastro S."/>
            <person name="Abate D."/>
            <person name="Faretra F."/>
            <person name="Romanazzi G."/>
        </authorList>
    </citation>
    <scope>NUCLEOTIDE SEQUENCE [LARGE SCALE GENOMIC DNA]</scope>
    <source>
        <strain evidence="10 11">Mfrg269</strain>
    </source>
</reference>
<evidence type="ECO:0000256" key="1">
    <source>
        <dbReference type="ARBA" id="ARBA00001970"/>
    </source>
</evidence>
<dbReference type="GO" id="GO:0004601">
    <property type="term" value="F:peroxidase activity"/>
    <property type="evidence" value="ECO:0007669"/>
    <property type="project" value="UniProtKB-KW"/>
</dbReference>
<evidence type="ECO:0000313" key="11">
    <source>
        <dbReference type="Proteomes" id="UP000249056"/>
    </source>
</evidence>
<evidence type="ECO:0000256" key="3">
    <source>
        <dbReference type="ARBA" id="ARBA00022617"/>
    </source>
</evidence>
<evidence type="ECO:0000313" key="10">
    <source>
        <dbReference type="EMBL" id="RAL58070.1"/>
    </source>
</evidence>
<comment type="caution">
    <text evidence="10">The sequence shown here is derived from an EMBL/GenBank/DDBJ whole genome shotgun (WGS) entry which is preliminary data.</text>
</comment>
<dbReference type="GO" id="GO:0046872">
    <property type="term" value="F:metal ion binding"/>
    <property type="evidence" value="ECO:0007669"/>
    <property type="project" value="UniProtKB-KW"/>
</dbReference>
<proteinExistence type="inferred from homology"/>
<keyword evidence="4" id="KW-0479">Metal-binding</keyword>
<dbReference type="InterPro" id="IPR049509">
    <property type="entry name" value="DyP_N"/>
</dbReference>
<organism evidence="10 11">
    <name type="scientific">Monilinia fructigena</name>
    <dbReference type="NCBI Taxonomy" id="38457"/>
    <lineage>
        <taxon>Eukaryota</taxon>
        <taxon>Fungi</taxon>
        <taxon>Dikarya</taxon>
        <taxon>Ascomycota</taxon>
        <taxon>Pezizomycotina</taxon>
        <taxon>Leotiomycetes</taxon>
        <taxon>Helotiales</taxon>
        <taxon>Sclerotiniaceae</taxon>
        <taxon>Monilinia</taxon>
    </lineage>
</organism>
<dbReference type="InterPro" id="IPR006314">
    <property type="entry name" value="Dyp_peroxidase"/>
</dbReference>
<dbReference type="Proteomes" id="UP000249056">
    <property type="component" value="Unassembled WGS sequence"/>
</dbReference>
<evidence type="ECO:0000256" key="6">
    <source>
        <dbReference type="ARBA" id="ARBA00023004"/>
    </source>
</evidence>
<evidence type="ECO:0000256" key="2">
    <source>
        <dbReference type="ARBA" id="ARBA00022559"/>
    </source>
</evidence>
<evidence type="ECO:0000256" key="7">
    <source>
        <dbReference type="ARBA" id="ARBA00025737"/>
    </source>
</evidence>
<feature type="region of interest" description="Disordered" evidence="8">
    <location>
        <begin position="229"/>
        <end position="257"/>
    </location>
</feature>
<evidence type="ECO:0000256" key="8">
    <source>
        <dbReference type="SAM" id="MobiDB-lite"/>
    </source>
</evidence>
<comment type="similarity">
    <text evidence="7">Belongs to the DyP-type peroxidase family.</text>
</comment>
<gene>
    <name evidence="10" type="ORF">DID88_009678</name>
</gene>
<dbReference type="GO" id="GO:0005829">
    <property type="term" value="C:cytosol"/>
    <property type="evidence" value="ECO:0007669"/>
    <property type="project" value="TreeGrafter"/>
</dbReference>
<keyword evidence="3" id="KW-0349">Heme</keyword>
<name>A0A395ICZ6_9HELO</name>
<dbReference type="PANTHER" id="PTHR30521">
    <property type="entry name" value="DEFERROCHELATASE/PEROXIDASE"/>
    <property type="match status" value="1"/>
</dbReference>
<dbReference type="OrthoDB" id="3207336at2759"/>
<sequence length="257" mass="28874">MVLLMNIDTRLPSSSSKRDPYSSVSQDPQKFLESLTSRVISGLVYRKDFQTFLFFKIRKPDDFKLRLRSFVENGGITSAKDACDMRNKILAAKIQAQESGRPAKIQPLPGVNIAFASTGLAALGKFTFNEGAVKKDKELSKIFRKNQLRGGLFGKGMYDDLVGEGWDNPQEIREHREDDLTYEVNRVKEHFLKEPGSGDADNYLISNDPVLEFPLIKQGRTRAEKGKEHFGFEDGISQPLIEGLDESNTKGPRAQGR</sequence>
<feature type="domain" description="DyP dimeric alpha+beta barrel" evidence="9">
    <location>
        <begin position="45"/>
        <end position="125"/>
    </location>
</feature>
<keyword evidence="6" id="KW-0408">Iron</keyword>
<keyword evidence="11" id="KW-1185">Reference proteome</keyword>
<dbReference type="SUPFAM" id="SSF54909">
    <property type="entry name" value="Dimeric alpha+beta barrel"/>
    <property type="match status" value="1"/>
</dbReference>
<evidence type="ECO:0000256" key="5">
    <source>
        <dbReference type="ARBA" id="ARBA00023002"/>
    </source>
</evidence>
<dbReference type="AlphaFoldDB" id="A0A395ICZ6"/>
<protein>
    <recommendedName>
        <fullName evidence="9">DyP dimeric alpha+beta barrel domain-containing protein</fullName>
    </recommendedName>
</protein>
<dbReference type="Pfam" id="PF21105">
    <property type="entry name" value="DyP_N"/>
    <property type="match status" value="1"/>
</dbReference>
<dbReference type="GO" id="GO:0020037">
    <property type="term" value="F:heme binding"/>
    <property type="evidence" value="ECO:0007669"/>
    <property type="project" value="InterPro"/>
</dbReference>
<dbReference type="PANTHER" id="PTHR30521:SF4">
    <property type="entry name" value="DEFERROCHELATASE"/>
    <property type="match status" value="1"/>
</dbReference>
<evidence type="ECO:0000259" key="9">
    <source>
        <dbReference type="Pfam" id="PF21105"/>
    </source>
</evidence>
<dbReference type="InterPro" id="IPR011008">
    <property type="entry name" value="Dimeric_a/b-barrel"/>
</dbReference>
<comment type="cofactor">
    <cofactor evidence="1">
        <name>heme b</name>
        <dbReference type="ChEBI" id="CHEBI:60344"/>
    </cofactor>
</comment>
<accession>A0A395ICZ6</accession>